<feature type="domain" description="Protein export membrane protein SecD/SecF C-terminal" evidence="10">
    <location>
        <begin position="121"/>
        <end position="306"/>
    </location>
</feature>
<comment type="similarity">
    <text evidence="9">Belongs to the SecD/SecF family. SecF subfamily.</text>
</comment>
<proteinExistence type="inferred from homology"/>
<evidence type="ECO:0000256" key="9">
    <source>
        <dbReference type="HAMAP-Rule" id="MF_01464"/>
    </source>
</evidence>
<evidence type="ECO:0000256" key="6">
    <source>
        <dbReference type="ARBA" id="ARBA00022989"/>
    </source>
</evidence>
<dbReference type="SUPFAM" id="SSF82866">
    <property type="entry name" value="Multidrug efflux transporter AcrB transmembrane domain"/>
    <property type="match status" value="1"/>
</dbReference>
<keyword evidence="4 9" id="KW-0812">Transmembrane</keyword>
<keyword evidence="2 9" id="KW-0813">Transport</keyword>
<keyword evidence="8 9" id="KW-0472">Membrane</keyword>
<dbReference type="InterPro" id="IPR005665">
    <property type="entry name" value="SecF_bac"/>
</dbReference>
<dbReference type="Gene3D" id="1.20.1640.10">
    <property type="entry name" value="Multidrug efflux transporter AcrB transmembrane domain"/>
    <property type="match status" value="1"/>
</dbReference>
<feature type="transmembrane region" description="Helical" evidence="9">
    <location>
        <begin position="195"/>
        <end position="216"/>
    </location>
</feature>
<evidence type="ECO:0000256" key="3">
    <source>
        <dbReference type="ARBA" id="ARBA00022475"/>
    </source>
</evidence>
<dbReference type="InterPro" id="IPR048634">
    <property type="entry name" value="SecD_SecF_C"/>
</dbReference>
<keyword evidence="6 9" id="KW-1133">Transmembrane helix</keyword>
<dbReference type="Pfam" id="PF07549">
    <property type="entry name" value="Sec_GG"/>
    <property type="match status" value="1"/>
</dbReference>
<dbReference type="InterPro" id="IPR022646">
    <property type="entry name" value="SecD/SecF_CS"/>
</dbReference>
<sequence>MKLNLAQWGNKLHSGEKTYPIVQQRKRWFIVSGVLVALSLLLLFTKGLNPGIDFVGGTEFRVTDTAITEPAEAQDVVAELAPEATARVTILGDSDVRIQIGVVDTETARDITTALADAYDVPEEQVSFTQIGPTWGASVGKAAVTSLIVFLVLVTIVMSLYFRAWRMAVAALVALAHDLIITAGVYALVGFEVTPASVIGFLTILGYSLYDTVVVFDKIRENTANLTAQHRYTYDELANLGLNQTLVRSINTSVVALLPVSAILFIGSFLLGAGTLKDISLALFVGMAVGTYSSIFVATPVEVQLRDNEQRIKDHTAKVLELRAAGQTDVAISETGDVRVGAVDKGRHQGAAAQPTRKNRKA</sequence>
<protein>
    <recommendedName>
        <fullName evidence="9">Protein-export membrane protein SecF</fullName>
    </recommendedName>
</protein>
<dbReference type="HAMAP" id="MF_01464_B">
    <property type="entry name" value="SecF_B"/>
    <property type="match status" value="1"/>
</dbReference>
<keyword evidence="3 9" id="KW-1003">Cell membrane</keyword>
<keyword evidence="12" id="KW-1185">Reference proteome</keyword>
<dbReference type="NCBIfam" id="TIGR00916">
    <property type="entry name" value="2A0604s01"/>
    <property type="match status" value="1"/>
</dbReference>
<dbReference type="NCBIfam" id="TIGR00966">
    <property type="entry name" value="transloc_SecF"/>
    <property type="match status" value="1"/>
</dbReference>
<dbReference type="PANTHER" id="PTHR30081">
    <property type="entry name" value="PROTEIN-EXPORT MEMBRANE PROTEIN SEC"/>
    <property type="match status" value="1"/>
</dbReference>
<evidence type="ECO:0000313" key="11">
    <source>
        <dbReference type="EMBL" id="MDN4474518.1"/>
    </source>
</evidence>
<comment type="subunit">
    <text evidence="9">Forms a complex with SecD. Part of the essential Sec protein translocation apparatus which comprises SecA, SecYEG and auxiliary proteins SecDF. Other proteins may also be involved.</text>
</comment>
<evidence type="ECO:0000256" key="5">
    <source>
        <dbReference type="ARBA" id="ARBA00022927"/>
    </source>
</evidence>
<feature type="transmembrane region" description="Helical" evidence="9">
    <location>
        <begin position="169"/>
        <end position="189"/>
    </location>
</feature>
<feature type="transmembrane region" description="Helical" evidence="9">
    <location>
        <begin position="279"/>
        <end position="301"/>
    </location>
</feature>
<evidence type="ECO:0000256" key="4">
    <source>
        <dbReference type="ARBA" id="ARBA00022692"/>
    </source>
</evidence>
<dbReference type="InterPro" id="IPR022813">
    <property type="entry name" value="SecD/SecF_arch_bac"/>
</dbReference>
<dbReference type="RefSeq" id="WP_301130927.1">
    <property type="nucleotide sequence ID" value="NZ_JAUHPW010000001.1"/>
</dbReference>
<evidence type="ECO:0000256" key="7">
    <source>
        <dbReference type="ARBA" id="ARBA00023010"/>
    </source>
</evidence>
<evidence type="ECO:0000313" key="12">
    <source>
        <dbReference type="Proteomes" id="UP001172728"/>
    </source>
</evidence>
<comment type="subcellular location">
    <subcellularLocation>
        <location evidence="1 9">Cell membrane</location>
        <topology evidence="1 9">Multi-pass membrane protein</topology>
    </subcellularLocation>
</comment>
<evidence type="ECO:0000259" key="10">
    <source>
        <dbReference type="Pfam" id="PF02355"/>
    </source>
</evidence>
<name>A0ABT8G5X7_9MICO</name>
<dbReference type="InterPro" id="IPR022645">
    <property type="entry name" value="SecD/SecF_bac"/>
</dbReference>
<dbReference type="EMBL" id="JAUHPW010000001">
    <property type="protein sequence ID" value="MDN4474518.1"/>
    <property type="molecule type" value="Genomic_DNA"/>
</dbReference>
<comment type="function">
    <text evidence="9">Part of the Sec protein translocase complex. Interacts with the SecYEG preprotein conducting channel. SecDF uses the proton motive force (PMF) to complete protein translocation after the ATP-dependent function of SecA.</text>
</comment>
<dbReference type="Proteomes" id="UP001172728">
    <property type="component" value="Unassembled WGS sequence"/>
</dbReference>
<accession>A0ABT8G5X7</accession>
<keyword evidence="7 9" id="KW-0811">Translocation</keyword>
<gene>
    <name evidence="9 11" type="primary">secF</name>
    <name evidence="11" type="ORF">QQX09_01460</name>
</gene>
<dbReference type="PANTHER" id="PTHR30081:SF8">
    <property type="entry name" value="PROTEIN TRANSLOCASE SUBUNIT SECF"/>
    <property type="match status" value="1"/>
</dbReference>
<dbReference type="PRINTS" id="PR01755">
    <property type="entry name" value="SECFTRNLCASE"/>
</dbReference>
<dbReference type="InterPro" id="IPR055344">
    <property type="entry name" value="SecD_SecF_C_bact"/>
</dbReference>
<organism evidence="11 12">
    <name type="scientific">Demequina litoralis</name>
    <dbReference type="NCBI Taxonomy" id="3051660"/>
    <lineage>
        <taxon>Bacteria</taxon>
        <taxon>Bacillati</taxon>
        <taxon>Actinomycetota</taxon>
        <taxon>Actinomycetes</taxon>
        <taxon>Micrococcales</taxon>
        <taxon>Demequinaceae</taxon>
        <taxon>Demequina</taxon>
    </lineage>
</organism>
<keyword evidence="5 9" id="KW-0653">Protein transport</keyword>
<feature type="transmembrane region" description="Helical" evidence="9">
    <location>
        <begin position="254"/>
        <end position="273"/>
    </location>
</feature>
<dbReference type="Pfam" id="PF02355">
    <property type="entry name" value="SecD_SecF_C"/>
    <property type="match status" value="1"/>
</dbReference>
<reference evidence="11" key="1">
    <citation type="submission" date="2023-06" db="EMBL/GenBank/DDBJ databases">
        <title>Sysu t00192.</title>
        <authorList>
            <person name="Gao L."/>
            <person name="Fang B.-Z."/>
            <person name="Li W.-J."/>
        </authorList>
    </citation>
    <scope>NUCLEOTIDE SEQUENCE</scope>
    <source>
        <strain evidence="11">SYSU T00192</strain>
    </source>
</reference>
<evidence type="ECO:0000256" key="1">
    <source>
        <dbReference type="ARBA" id="ARBA00004651"/>
    </source>
</evidence>
<feature type="transmembrane region" description="Helical" evidence="9">
    <location>
        <begin position="142"/>
        <end position="162"/>
    </location>
</feature>
<comment type="caution">
    <text evidence="11">The sequence shown here is derived from an EMBL/GenBank/DDBJ whole genome shotgun (WGS) entry which is preliminary data.</text>
</comment>
<evidence type="ECO:0000256" key="8">
    <source>
        <dbReference type="ARBA" id="ARBA00023136"/>
    </source>
</evidence>
<feature type="transmembrane region" description="Helical" evidence="9">
    <location>
        <begin position="28"/>
        <end position="45"/>
    </location>
</feature>
<evidence type="ECO:0000256" key="2">
    <source>
        <dbReference type="ARBA" id="ARBA00022448"/>
    </source>
</evidence>